<organism evidence="6 7">
    <name type="scientific">Tomitella cavernea</name>
    <dbReference type="NCBI Taxonomy" id="1387982"/>
    <lineage>
        <taxon>Bacteria</taxon>
        <taxon>Bacillati</taxon>
        <taxon>Actinomycetota</taxon>
        <taxon>Actinomycetes</taxon>
        <taxon>Mycobacteriales</taxon>
        <taxon>Tomitella</taxon>
    </lineage>
</organism>
<gene>
    <name evidence="6" type="ORF">GCM10023353_06560</name>
</gene>
<keyword evidence="2" id="KW-0813">Transport</keyword>
<dbReference type="InterPro" id="IPR003593">
    <property type="entry name" value="AAA+_ATPase"/>
</dbReference>
<dbReference type="InterPro" id="IPR027417">
    <property type="entry name" value="P-loop_NTPase"/>
</dbReference>
<dbReference type="SMART" id="SM00382">
    <property type="entry name" value="AAA"/>
    <property type="match status" value="1"/>
</dbReference>
<keyword evidence="3" id="KW-0547">Nucleotide-binding</keyword>
<dbReference type="InterPro" id="IPR003439">
    <property type="entry name" value="ABC_transporter-like_ATP-bd"/>
</dbReference>
<dbReference type="InterPro" id="IPR017871">
    <property type="entry name" value="ABC_transporter-like_CS"/>
</dbReference>
<dbReference type="PROSITE" id="PS50893">
    <property type="entry name" value="ABC_TRANSPORTER_2"/>
    <property type="match status" value="1"/>
</dbReference>
<evidence type="ECO:0000256" key="4">
    <source>
        <dbReference type="ARBA" id="ARBA00022840"/>
    </source>
</evidence>
<comment type="similarity">
    <text evidence="1">Belongs to the ABC transporter superfamily.</text>
</comment>
<evidence type="ECO:0000256" key="2">
    <source>
        <dbReference type="ARBA" id="ARBA00022448"/>
    </source>
</evidence>
<dbReference type="Gene3D" id="3.40.50.300">
    <property type="entry name" value="P-loop containing nucleotide triphosphate hydrolases"/>
    <property type="match status" value="1"/>
</dbReference>
<dbReference type="SUPFAM" id="SSF52540">
    <property type="entry name" value="P-loop containing nucleoside triphosphate hydrolases"/>
    <property type="match status" value="1"/>
</dbReference>
<evidence type="ECO:0000256" key="1">
    <source>
        <dbReference type="ARBA" id="ARBA00005417"/>
    </source>
</evidence>
<proteinExistence type="inferred from homology"/>
<keyword evidence="4 6" id="KW-0067">ATP-binding</keyword>
<dbReference type="RefSeq" id="WP_200172145.1">
    <property type="nucleotide sequence ID" value="NZ_BAABKQ010000001.1"/>
</dbReference>
<dbReference type="Proteomes" id="UP001500839">
    <property type="component" value="Unassembled WGS sequence"/>
</dbReference>
<evidence type="ECO:0000259" key="5">
    <source>
        <dbReference type="PROSITE" id="PS50893"/>
    </source>
</evidence>
<dbReference type="PANTHER" id="PTHR43335">
    <property type="entry name" value="ABC TRANSPORTER, ATP-BINDING PROTEIN"/>
    <property type="match status" value="1"/>
</dbReference>
<evidence type="ECO:0000256" key="3">
    <source>
        <dbReference type="ARBA" id="ARBA00022741"/>
    </source>
</evidence>
<evidence type="ECO:0000313" key="6">
    <source>
        <dbReference type="EMBL" id="GAA4806162.1"/>
    </source>
</evidence>
<sequence length="246" mass="26137">MIEAHSLTRTFGARRRPTVPLAGVSHLFGDGTLTYLLGLNGTGKSTLLRCLSGVLRPDSGTAQVDGRELGRTDAPARHLGMYLDADAFHPGHSGRRHLRWLAAQTGVPAHAVEALLRRTGLEAVADRPVRGYSLGMRQRLGIASTLVGNPRNVILDEPMNGLDVAGVLWLRGLLRAWADEGRCVIVASHDLAEVEATADTVLILEGGVIVARGTVDEVRGPHANLETAFLAHVPRAAGALRVRGAA</sequence>
<dbReference type="EMBL" id="BAABKQ010000001">
    <property type="protein sequence ID" value="GAA4806162.1"/>
    <property type="molecule type" value="Genomic_DNA"/>
</dbReference>
<evidence type="ECO:0000313" key="7">
    <source>
        <dbReference type="Proteomes" id="UP001500839"/>
    </source>
</evidence>
<name>A0ABP9C7C0_9ACTN</name>
<keyword evidence="7" id="KW-1185">Reference proteome</keyword>
<protein>
    <submittedName>
        <fullName evidence="6">ATP-binding cassette domain-containing protein</fullName>
    </submittedName>
</protein>
<comment type="caution">
    <text evidence="6">The sequence shown here is derived from an EMBL/GenBank/DDBJ whole genome shotgun (WGS) entry which is preliminary data.</text>
</comment>
<feature type="domain" description="ABC transporter" evidence="5">
    <location>
        <begin position="2"/>
        <end position="231"/>
    </location>
</feature>
<reference evidence="7" key="1">
    <citation type="journal article" date="2019" name="Int. J. Syst. Evol. Microbiol.">
        <title>The Global Catalogue of Microorganisms (GCM) 10K type strain sequencing project: providing services to taxonomists for standard genome sequencing and annotation.</title>
        <authorList>
            <consortium name="The Broad Institute Genomics Platform"/>
            <consortium name="The Broad Institute Genome Sequencing Center for Infectious Disease"/>
            <person name="Wu L."/>
            <person name="Ma J."/>
        </authorList>
    </citation>
    <scope>NUCLEOTIDE SEQUENCE [LARGE SCALE GENOMIC DNA]</scope>
    <source>
        <strain evidence="7">JCM 18542</strain>
    </source>
</reference>
<accession>A0ABP9C7C0</accession>
<dbReference type="PANTHER" id="PTHR43335:SF4">
    <property type="entry name" value="ABC TRANSPORTER, ATP-BINDING PROTEIN"/>
    <property type="match status" value="1"/>
</dbReference>
<dbReference type="Pfam" id="PF00005">
    <property type="entry name" value="ABC_tran"/>
    <property type="match status" value="1"/>
</dbReference>
<dbReference type="PROSITE" id="PS00211">
    <property type="entry name" value="ABC_TRANSPORTER_1"/>
    <property type="match status" value="1"/>
</dbReference>
<dbReference type="GO" id="GO:0005524">
    <property type="term" value="F:ATP binding"/>
    <property type="evidence" value="ECO:0007669"/>
    <property type="project" value="UniProtKB-KW"/>
</dbReference>